<dbReference type="InterPro" id="IPR037004">
    <property type="entry name" value="Exonuc_VII_ssu_sf"/>
</dbReference>
<comment type="catalytic activity">
    <reaction evidence="6">
        <text>Exonucleolytic cleavage in either 5'- to 3'- or 3'- to 5'-direction to yield nucleoside 5'-phosphates.</text>
        <dbReference type="EC" id="3.1.11.6"/>
    </reaction>
</comment>
<protein>
    <recommendedName>
        <fullName evidence="6">Exodeoxyribonuclease 7 small subunit</fullName>
        <ecNumber evidence="6">3.1.11.6</ecNumber>
    </recommendedName>
    <alternativeName>
        <fullName evidence="6">Exodeoxyribonuclease VII small subunit</fullName>
        <shortName evidence="6">Exonuclease VII small subunit</shortName>
    </alternativeName>
</protein>
<evidence type="ECO:0000256" key="5">
    <source>
        <dbReference type="ARBA" id="ARBA00022839"/>
    </source>
</evidence>
<evidence type="ECO:0000256" key="6">
    <source>
        <dbReference type="HAMAP-Rule" id="MF_00337"/>
    </source>
</evidence>
<keyword evidence="4 6" id="KW-0378">Hydrolase</keyword>
<dbReference type="SUPFAM" id="SSF116842">
    <property type="entry name" value="XseB-like"/>
    <property type="match status" value="1"/>
</dbReference>
<dbReference type="GO" id="GO:0008855">
    <property type="term" value="F:exodeoxyribonuclease VII activity"/>
    <property type="evidence" value="ECO:0007669"/>
    <property type="project" value="UniProtKB-UniRule"/>
</dbReference>
<evidence type="ECO:0000256" key="3">
    <source>
        <dbReference type="ARBA" id="ARBA00022722"/>
    </source>
</evidence>
<dbReference type="PANTHER" id="PTHR34137:SF1">
    <property type="entry name" value="EXODEOXYRIBONUCLEASE 7 SMALL SUBUNIT"/>
    <property type="match status" value="1"/>
</dbReference>
<sequence length="82" mass="9240">MQVAVMAKKTLPGFDIQLKELEQLVANMEKGDLSLEDALKQYEDGIALVRACEKQLAEAEQKVQILSRQGNEETLTDFDESR</sequence>
<evidence type="ECO:0000256" key="1">
    <source>
        <dbReference type="ARBA" id="ARBA00009998"/>
    </source>
</evidence>
<gene>
    <name evidence="6" type="primary">xseB</name>
    <name evidence="8" type="ORF">EV696_109100</name>
</gene>
<keyword evidence="3 6" id="KW-0540">Nuclease</keyword>
<dbReference type="NCBIfam" id="NF002140">
    <property type="entry name" value="PRK00977.1-4"/>
    <property type="match status" value="1"/>
</dbReference>
<evidence type="ECO:0000313" key="8">
    <source>
        <dbReference type="EMBL" id="TDQ47696.1"/>
    </source>
</evidence>
<dbReference type="EC" id="3.1.11.6" evidence="6"/>
<proteinExistence type="inferred from homology"/>
<comment type="subunit">
    <text evidence="6">Heterooligomer composed of large and small subunits.</text>
</comment>
<dbReference type="PANTHER" id="PTHR34137">
    <property type="entry name" value="EXODEOXYRIBONUCLEASE 7 SMALL SUBUNIT"/>
    <property type="match status" value="1"/>
</dbReference>
<keyword evidence="7" id="KW-0175">Coiled coil</keyword>
<dbReference type="HAMAP" id="MF_00337">
    <property type="entry name" value="Exonuc_7_S"/>
    <property type="match status" value="1"/>
</dbReference>
<dbReference type="GO" id="GO:0005829">
    <property type="term" value="C:cytosol"/>
    <property type="evidence" value="ECO:0007669"/>
    <property type="project" value="TreeGrafter"/>
</dbReference>
<name>A0A4R6UNA3_9GAMM</name>
<keyword evidence="5 6" id="KW-0269">Exonuclease</keyword>
<dbReference type="Gene3D" id="1.10.287.1040">
    <property type="entry name" value="Exonuclease VII, small subunit"/>
    <property type="match status" value="1"/>
</dbReference>
<dbReference type="GO" id="GO:0006308">
    <property type="term" value="P:DNA catabolic process"/>
    <property type="evidence" value="ECO:0007669"/>
    <property type="project" value="UniProtKB-UniRule"/>
</dbReference>
<dbReference type="Proteomes" id="UP000295375">
    <property type="component" value="Unassembled WGS sequence"/>
</dbReference>
<dbReference type="EMBL" id="SNYM01000009">
    <property type="protein sequence ID" value="TDQ47696.1"/>
    <property type="molecule type" value="Genomic_DNA"/>
</dbReference>
<dbReference type="AlphaFoldDB" id="A0A4R6UNA3"/>
<dbReference type="NCBIfam" id="TIGR01280">
    <property type="entry name" value="xseB"/>
    <property type="match status" value="1"/>
</dbReference>
<reference evidence="8 9" key="1">
    <citation type="submission" date="2019-03" db="EMBL/GenBank/DDBJ databases">
        <title>Genomic Encyclopedia of Type Strains, Phase IV (KMG-IV): sequencing the most valuable type-strain genomes for metagenomic binning, comparative biology and taxonomic classification.</title>
        <authorList>
            <person name="Goeker M."/>
        </authorList>
    </citation>
    <scope>NUCLEOTIDE SEQUENCE [LARGE SCALE GENOMIC DNA]</scope>
    <source>
        <strain evidence="8 9">DSM 103792</strain>
    </source>
</reference>
<keyword evidence="9" id="KW-1185">Reference proteome</keyword>
<comment type="subcellular location">
    <subcellularLocation>
        <location evidence="6">Cytoplasm</location>
    </subcellularLocation>
</comment>
<comment type="caution">
    <text evidence="8">The sequence shown here is derived from an EMBL/GenBank/DDBJ whole genome shotgun (WGS) entry which is preliminary data.</text>
</comment>
<organism evidence="8 9">
    <name type="scientific">Permianibacter aggregans</name>
    <dbReference type="NCBI Taxonomy" id="1510150"/>
    <lineage>
        <taxon>Bacteria</taxon>
        <taxon>Pseudomonadati</taxon>
        <taxon>Pseudomonadota</taxon>
        <taxon>Gammaproteobacteria</taxon>
        <taxon>Pseudomonadales</taxon>
        <taxon>Pseudomonadaceae</taxon>
        <taxon>Permianibacter</taxon>
    </lineage>
</organism>
<evidence type="ECO:0000256" key="7">
    <source>
        <dbReference type="SAM" id="Coils"/>
    </source>
</evidence>
<dbReference type="Pfam" id="PF02609">
    <property type="entry name" value="Exonuc_VII_S"/>
    <property type="match status" value="1"/>
</dbReference>
<comment type="similarity">
    <text evidence="1 6">Belongs to the XseB family.</text>
</comment>
<comment type="function">
    <text evidence="6">Bidirectionally degrades single-stranded DNA into large acid-insoluble oligonucleotides, which are then degraded further into small acid-soluble oligonucleotides.</text>
</comment>
<keyword evidence="2 6" id="KW-0963">Cytoplasm</keyword>
<feature type="coiled-coil region" evidence="7">
    <location>
        <begin position="42"/>
        <end position="69"/>
    </location>
</feature>
<accession>A0A4R6UNA3</accession>
<evidence type="ECO:0000313" key="9">
    <source>
        <dbReference type="Proteomes" id="UP000295375"/>
    </source>
</evidence>
<evidence type="ECO:0000256" key="4">
    <source>
        <dbReference type="ARBA" id="ARBA00022801"/>
    </source>
</evidence>
<dbReference type="GO" id="GO:0009318">
    <property type="term" value="C:exodeoxyribonuclease VII complex"/>
    <property type="evidence" value="ECO:0007669"/>
    <property type="project" value="UniProtKB-UniRule"/>
</dbReference>
<dbReference type="InterPro" id="IPR003761">
    <property type="entry name" value="Exonuc_VII_S"/>
</dbReference>
<evidence type="ECO:0000256" key="2">
    <source>
        <dbReference type="ARBA" id="ARBA00022490"/>
    </source>
</evidence>